<evidence type="ECO:0000256" key="1">
    <source>
        <dbReference type="ARBA" id="ARBA00005507"/>
    </source>
</evidence>
<sequence>MDLSSSISTVTRHTSKVAPLASTLVLFLLVSSLTPTAEAYDPLDPNGNITIKWDVMQWTPDGYIAVVCLARWKKNNPSSDDMEHYVCVEGDSPHK</sequence>
<evidence type="ECO:0008006" key="7">
    <source>
        <dbReference type="Google" id="ProtNLM"/>
    </source>
</evidence>
<dbReference type="EMBL" id="JAQQAF010000008">
    <property type="protein sequence ID" value="KAJ8465744.1"/>
    <property type="molecule type" value="Genomic_DNA"/>
</dbReference>
<dbReference type="GO" id="GO:0052324">
    <property type="term" value="P:plant-type cell wall cellulose biosynthetic process"/>
    <property type="evidence" value="ECO:0007669"/>
    <property type="project" value="TreeGrafter"/>
</dbReference>
<comment type="caution">
    <text evidence="5">The sequence shown here is derived from an EMBL/GenBank/DDBJ whole genome shotgun (WGS) entry which is preliminary data.</text>
</comment>
<evidence type="ECO:0000313" key="5">
    <source>
        <dbReference type="EMBL" id="KAJ8465744.1"/>
    </source>
</evidence>
<dbReference type="Proteomes" id="UP001222027">
    <property type="component" value="Unassembled WGS sequence"/>
</dbReference>
<dbReference type="GO" id="GO:0010215">
    <property type="term" value="P:cellulose microfibril organization"/>
    <property type="evidence" value="ECO:0007669"/>
    <property type="project" value="InterPro"/>
</dbReference>
<accession>A0AAV8QA50</accession>
<organism evidence="5 6">
    <name type="scientific">Ensete ventricosum</name>
    <name type="common">Abyssinian banana</name>
    <name type="synonym">Musa ensete</name>
    <dbReference type="NCBI Taxonomy" id="4639"/>
    <lineage>
        <taxon>Eukaryota</taxon>
        <taxon>Viridiplantae</taxon>
        <taxon>Streptophyta</taxon>
        <taxon>Embryophyta</taxon>
        <taxon>Tracheophyta</taxon>
        <taxon>Spermatophyta</taxon>
        <taxon>Magnoliopsida</taxon>
        <taxon>Liliopsida</taxon>
        <taxon>Zingiberales</taxon>
        <taxon>Musaceae</taxon>
        <taxon>Ensete</taxon>
    </lineage>
</organism>
<feature type="chain" id="PRO_5043395466" description="Purple acid phosphatase N-terminal domain-containing protein" evidence="4">
    <location>
        <begin position="40"/>
        <end position="95"/>
    </location>
</feature>
<comment type="similarity">
    <text evidence="1">Belongs to the COBRA family.</text>
</comment>
<proteinExistence type="inferred from homology"/>
<keyword evidence="2 4" id="KW-0732">Signal</keyword>
<feature type="signal peptide" evidence="4">
    <location>
        <begin position="1"/>
        <end position="39"/>
    </location>
</feature>
<reference evidence="5 6" key="1">
    <citation type="submission" date="2022-12" db="EMBL/GenBank/DDBJ databases">
        <title>Chromosome-scale assembly of the Ensete ventricosum genome.</title>
        <authorList>
            <person name="Dussert Y."/>
            <person name="Stocks J."/>
            <person name="Wendawek A."/>
            <person name="Woldeyes F."/>
            <person name="Nichols R.A."/>
            <person name="Borrell J.S."/>
        </authorList>
    </citation>
    <scope>NUCLEOTIDE SEQUENCE [LARGE SCALE GENOMIC DNA]</scope>
    <source>
        <strain evidence="6">cv. Maze</strain>
        <tissue evidence="5">Seeds</tissue>
    </source>
</reference>
<evidence type="ECO:0000256" key="3">
    <source>
        <dbReference type="ARBA" id="ARBA00023180"/>
    </source>
</evidence>
<dbReference type="GO" id="GO:0005886">
    <property type="term" value="C:plasma membrane"/>
    <property type="evidence" value="ECO:0007669"/>
    <property type="project" value="TreeGrafter"/>
</dbReference>
<name>A0AAV8QA50_ENSVE</name>
<dbReference type="AlphaFoldDB" id="A0AAV8QA50"/>
<dbReference type="InterPro" id="IPR006918">
    <property type="entry name" value="COBRA_pln"/>
</dbReference>
<evidence type="ECO:0000256" key="2">
    <source>
        <dbReference type="ARBA" id="ARBA00022729"/>
    </source>
</evidence>
<evidence type="ECO:0000256" key="4">
    <source>
        <dbReference type="SAM" id="SignalP"/>
    </source>
</evidence>
<keyword evidence="6" id="KW-1185">Reference proteome</keyword>
<gene>
    <name evidence="5" type="ORF">OPV22_028296</name>
</gene>
<dbReference type="PANTHER" id="PTHR31673">
    <property type="entry name" value="PROTEIN COBRA"/>
    <property type="match status" value="1"/>
</dbReference>
<evidence type="ECO:0000313" key="6">
    <source>
        <dbReference type="Proteomes" id="UP001222027"/>
    </source>
</evidence>
<keyword evidence="3" id="KW-0325">Glycoprotein</keyword>
<dbReference type="PANTHER" id="PTHR31673:SF63">
    <property type="entry name" value="COBRA-LIKE PROTEIN 1"/>
    <property type="match status" value="1"/>
</dbReference>
<protein>
    <recommendedName>
        <fullName evidence="7">Purple acid phosphatase N-terminal domain-containing protein</fullName>
    </recommendedName>
</protein>